<evidence type="ECO:0000256" key="1">
    <source>
        <dbReference type="SAM" id="SignalP"/>
    </source>
</evidence>
<accession>A0ABZ0LWJ9</accession>
<keyword evidence="1" id="KW-0732">Signal</keyword>
<feature type="chain" id="PRO_5045269682" evidence="1">
    <location>
        <begin position="32"/>
        <end position="118"/>
    </location>
</feature>
<organism evidence="2 3">
    <name type="scientific">Streptomyces solicathayae</name>
    <dbReference type="NCBI Taxonomy" id="3081768"/>
    <lineage>
        <taxon>Bacteria</taxon>
        <taxon>Bacillati</taxon>
        <taxon>Actinomycetota</taxon>
        <taxon>Actinomycetes</taxon>
        <taxon>Kitasatosporales</taxon>
        <taxon>Streptomycetaceae</taxon>
        <taxon>Streptomyces</taxon>
    </lineage>
</organism>
<dbReference type="RefSeq" id="WP_318106263.1">
    <property type="nucleotide sequence ID" value="NZ_CP137573.1"/>
</dbReference>
<gene>
    <name evidence="2" type="ORF">R2D22_21875</name>
</gene>
<reference evidence="2 3" key="1">
    <citation type="submission" date="2023-10" db="EMBL/GenBank/DDBJ databases">
        <title>The genome sequence of Streptomyces sp. HUAS YS2.</title>
        <authorList>
            <person name="Mo P."/>
        </authorList>
    </citation>
    <scope>NUCLEOTIDE SEQUENCE [LARGE SCALE GENOMIC DNA]</scope>
    <source>
        <strain evidence="2 3">HUAS YS2</strain>
    </source>
</reference>
<feature type="signal peptide" evidence="1">
    <location>
        <begin position="1"/>
        <end position="31"/>
    </location>
</feature>
<protein>
    <submittedName>
        <fullName evidence="2">SH3 domain-containing protein</fullName>
    </submittedName>
</protein>
<dbReference type="Proteomes" id="UP001301731">
    <property type="component" value="Chromosome"/>
</dbReference>
<evidence type="ECO:0000313" key="2">
    <source>
        <dbReference type="EMBL" id="WOX23890.1"/>
    </source>
</evidence>
<dbReference type="EMBL" id="CP137573">
    <property type="protein sequence ID" value="WOX23890.1"/>
    <property type="molecule type" value="Genomic_DNA"/>
</dbReference>
<keyword evidence="3" id="KW-1185">Reference proteome</keyword>
<proteinExistence type="predicted"/>
<sequence>MKRRLAAILPAVAMAALAVPMVTATPAAAHAACGTSVADKDGGSWGKWANGANERSGSSTGCTIKGVAYNTQSLDYHCYTWGNDGHSWTFVRNDSTGVTGWIRDDLLSNGGSYVHCGF</sequence>
<evidence type="ECO:0000313" key="3">
    <source>
        <dbReference type="Proteomes" id="UP001301731"/>
    </source>
</evidence>
<name>A0ABZ0LWJ9_9ACTN</name>